<protein>
    <submittedName>
        <fullName evidence="1">Uncharacterized protein</fullName>
    </submittedName>
</protein>
<reference evidence="1" key="1">
    <citation type="submission" date="2014-11" db="EMBL/GenBank/DDBJ databases">
        <authorList>
            <person name="Amaro Gonzalez C."/>
        </authorList>
    </citation>
    <scope>NUCLEOTIDE SEQUENCE</scope>
</reference>
<organism evidence="1">
    <name type="scientific">Anguilla anguilla</name>
    <name type="common">European freshwater eel</name>
    <name type="synonym">Muraena anguilla</name>
    <dbReference type="NCBI Taxonomy" id="7936"/>
    <lineage>
        <taxon>Eukaryota</taxon>
        <taxon>Metazoa</taxon>
        <taxon>Chordata</taxon>
        <taxon>Craniata</taxon>
        <taxon>Vertebrata</taxon>
        <taxon>Euteleostomi</taxon>
        <taxon>Actinopterygii</taxon>
        <taxon>Neopterygii</taxon>
        <taxon>Teleostei</taxon>
        <taxon>Anguilliformes</taxon>
        <taxon>Anguillidae</taxon>
        <taxon>Anguilla</taxon>
    </lineage>
</organism>
<proteinExistence type="predicted"/>
<name>A0A0E9WSF7_ANGAN</name>
<evidence type="ECO:0000313" key="1">
    <source>
        <dbReference type="EMBL" id="JAH93354.1"/>
    </source>
</evidence>
<dbReference type="AlphaFoldDB" id="A0A0E9WSF7"/>
<sequence length="181" mass="20704">MSESDQKPGPTSVPYDCLHPVFFPPLGTLRGVYGGLFIVPNSIHYTRLQPLFTQLSKLRQEANVVSLGSCSFNELFQFQSNYLLGVVSKIVLWVLKHTASLASSVETMGWFEKEETVLHQTYLIQGDVGVCEISQQQVFRMFSFYVIIMHLFKNVQCTGLPHSHLWENFRNKNMECFCCIL</sequence>
<accession>A0A0E9WSF7</accession>
<reference evidence="1" key="2">
    <citation type="journal article" date="2015" name="Fish Shellfish Immunol.">
        <title>Early steps in the European eel (Anguilla anguilla)-Vibrio vulnificus interaction in the gills: Role of the RtxA13 toxin.</title>
        <authorList>
            <person name="Callol A."/>
            <person name="Pajuelo D."/>
            <person name="Ebbesson L."/>
            <person name="Teles M."/>
            <person name="MacKenzie S."/>
            <person name="Amaro C."/>
        </authorList>
    </citation>
    <scope>NUCLEOTIDE SEQUENCE</scope>
</reference>
<dbReference type="EMBL" id="GBXM01015223">
    <property type="protein sequence ID" value="JAH93354.1"/>
    <property type="molecule type" value="Transcribed_RNA"/>
</dbReference>